<feature type="compositionally biased region" description="Basic residues" evidence="1">
    <location>
        <begin position="15"/>
        <end position="25"/>
    </location>
</feature>
<dbReference type="EMBL" id="KQ426453">
    <property type="protein sequence ID" value="KOF68266.1"/>
    <property type="molecule type" value="Genomic_DNA"/>
</dbReference>
<protein>
    <submittedName>
        <fullName evidence="2">Uncharacterized protein</fullName>
    </submittedName>
</protein>
<evidence type="ECO:0000256" key="1">
    <source>
        <dbReference type="SAM" id="MobiDB-lite"/>
    </source>
</evidence>
<name>A0A0L8FUA3_OCTBM</name>
<sequence length="101" mass="12213">MRVKLREREEERGGKRERKERRRREERKEERKKGMKEGKCMSDPGQILTFFDPTQRHAELNGWKRGRAAPKASWYALQQRNVVCILRYEGVNTPKLDVKQW</sequence>
<dbReference type="AlphaFoldDB" id="A0A0L8FUA3"/>
<feature type="compositionally biased region" description="Basic and acidic residues" evidence="1">
    <location>
        <begin position="1"/>
        <end position="14"/>
    </location>
</feature>
<reference evidence="2" key="1">
    <citation type="submission" date="2015-07" db="EMBL/GenBank/DDBJ databases">
        <title>MeaNS - Measles Nucleotide Surveillance Program.</title>
        <authorList>
            <person name="Tran T."/>
            <person name="Druce J."/>
        </authorList>
    </citation>
    <scope>NUCLEOTIDE SEQUENCE</scope>
    <source>
        <strain evidence="2">UCB-OBI-ISO-001</strain>
        <tissue evidence="2">Gonad</tissue>
    </source>
</reference>
<gene>
    <name evidence="2" type="ORF">OCBIM_22007769mg</name>
</gene>
<proteinExistence type="predicted"/>
<feature type="compositionally biased region" description="Basic and acidic residues" evidence="1">
    <location>
        <begin position="26"/>
        <end position="40"/>
    </location>
</feature>
<evidence type="ECO:0000313" key="2">
    <source>
        <dbReference type="EMBL" id="KOF68266.1"/>
    </source>
</evidence>
<feature type="region of interest" description="Disordered" evidence="1">
    <location>
        <begin position="1"/>
        <end position="46"/>
    </location>
</feature>
<accession>A0A0L8FUA3</accession>
<organism evidence="2">
    <name type="scientific">Octopus bimaculoides</name>
    <name type="common">California two-spotted octopus</name>
    <dbReference type="NCBI Taxonomy" id="37653"/>
    <lineage>
        <taxon>Eukaryota</taxon>
        <taxon>Metazoa</taxon>
        <taxon>Spiralia</taxon>
        <taxon>Lophotrochozoa</taxon>
        <taxon>Mollusca</taxon>
        <taxon>Cephalopoda</taxon>
        <taxon>Coleoidea</taxon>
        <taxon>Octopodiformes</taxon>
        <taxon>Octopoda</taxon>
        <taxon>Incirrata</taxon>
        <taxon>Octopodidae</taxon>
        <taxon>Octopus</taxon>
    </lineage>
</organism>